<protein>
    <submittedName>
        <fullName evidence="3">Pentatricopeptide repeat-containing protein, chloroplastic</fullName>
    </submittedName>
</protein>
<dbReference type="NCBIfam" id="TIGR00756">
    <property type="entry name" value="PPR"/>
    <property type="match status" value="1"/>
</dbReference>
<evidence type="ECO:0000256" key="1">
    <source>
        <dbReference type="ARBA" id="ARBA00022737"/>
    </source>
</evidence>
<dbReference type="GO" id="GO:0003723">
    <property type="term" value="F:RNA binding"/>
    <property type="evidence" value="ECO:0007669"/>
    <property type="project" value="InterPro"/>
</dbReference>
<feature type="repeat" description="PPR" evidence="2">
    <location>
        <begin position="261"/>
        <end position="295"/>
    </location>
</feature>
<dbReference type="Pfam" id="PF01535">
    <property type="entry name" value="PPR"/>
    <property type="match status" value="3"/>
</dbReference>
<gene>
    <name evidence="3" type="ORF">Sradi_2856800</name>
</gene>
<dbReference type="InterPro" id="IPR011990">
    <property type="entry name" value="TPR-like_helical_dom_sf"/>
</dbReference>
<reference evidence="3" key="2">
    <citation type="journal article" date="2024" name="Plant">
        <title>Genomic evolution and insights into agronomic trait innovations of Sesamum species.</title>
        <authorList>
            <person name="Miao H."/>
            <person name="Wang L."/>
            <person name="Qu L."/>
            <person name="Liu H."/>
            <person name="Sun Y."/>
            <person name="Le M."/>
            <person name="Wang Q."/>
            <person name="Wei S."/>
            <person name="Zheng Y."/>
            <person name="Lin W."/>
            <person name="Duan Y."/>
            <person name="Cao H."/>
            <person name="Xiong S."/>
            <person name="Wang X."/>
            <person name="Wei L."/>
            <person name="Li C."/>
            <person name="Ma Q."/>
            <person name="Ju M."/>
            <person name="Zhao R."/>
            <person name="Li G."/>
            <person name="Mu C."/>
            <person name="Tian Q."/>
            <person name="Mei H."/>
            <person name="Zhang T."/>
            <person name="Gao T."/>
            <person name="Zhang H."/>
        </authorList>
    </citation>
    <scope>NUCLEOTIDE SEQUENCE</scope>
    <source>
        <strain evidence="3">G02</strain>
    </source>
</reference>
<dbReference type="Gene3D" id="1.25.40.10">
    <property type="entry name" value="Tetratricopeptide repeat domain"/>
    <property type="match status" value="3"/>
</dbReference>
<dbReference type="PROSITE" id="PS51257">
    <property type="entry name" value="PROKAR_LIPOPROTEIN"/>
    <property type="match status" value="1"/>
</dbReference>
<reference evidence="3" key="1">
    <citation type="submission" date="2020-06" db="EMBL/GenBank/DDBJ databases">
        <authorList>
            <person name="Li T."/>
            <person name="Hu X."/>
            <person name="Zhang T."/>
            <person name="Song X."/>
            <person name="Zhang H."/>
            <person name="Dai N."/>
            <person name="Sheng W."/>
            <person name="Hou X."/>
            <person name="Wei L."/>
        </authorList>
    </citation>
    <scope>NUCLEOTIDE SEQUENCE</scope>
    <source>
        <strain evidence="3">G02</strain>
        <tissue evidence="3">Leaf</tissue>
    </source>
</reference>
<dbReference type="AlphaFoldDB" id="A0AAW2RWM1"/>
<feature type="repeat" description="PPR" evidence="2">
    <location>
        <begin position="19"/>
        <end position="53"/>
    </location>
</feature>
<feature type="repeat" description="PPR" evidence="2">
    <location>
        <begin position="362"/>
        <end position="396"/>
    </location>
</feature>
<dbReference type="InterPro" id="IPR002885">
    <property type="entry name" value="PPR_rpt"/>
</dbReference>
<dbReference type="PROSITE" id="PS51375">
    <property type="entry name" value="PPR"/>
    <property type="match status" value="4"/>
</dbReference>
<dbReference type="PANTHER" id="PTHR47926:SF354">
    <property type="entry name" value="REPEAT (PPR-LIKE) SUPERFAMILY PROTEIN, PUTATIVE-RELATED"/>
    <property type="match status" value="1"/>
</dbReference>
<dbReference type="FunFam" id="1.25.40.10:FF:000073">
    <property type="entry name" value="Pentatricopeptide repeat-containing protein chloroplastic"/>
    <property type="match status" value="1"/>
</dbReference>
<dbReference type="Pfam" id="PF13041">
    <property type="entry name" value="PPR_2"/>
    <property type="match status" value="1"/>
</dbReference>
<accession>A0AAW2RWM1</accession>
<dbReference type="InterPro" id="IPR046960">
    <property type="entry name" value="PPR_At4g14850-like_plant"/>
</dbReference>
<sequence>MKEALAILDYLDHRGIPTNVTTFSSLISACVRVRSIDAAKQVHAHIRINGLEKNEFLQTKLVHMYAGCGSIEDAKKVFETMNITSVYPWNALLRGNVVLGRRNYHEVLDSFSEMQASGVELNVYSFSCLIKSLAGARALRQGLKTHGILIKNGLLQSCIIRTSLIDMYFKCGKIKLAHNLFEEVEERDVVVWGAMIAGLGHNRLQKEALECTRWMVREGIRVNSVILTSILPVIGKFLQKLDRSAEIWFQVERYFTGQRRETISWTALLSGYVANGRLDQALRSIIWMQQEGFKPDVVTVATVLPVCAKLRALKQGKEIHAYAVKNEFLPSVSVATSLMIMYSKCGTLDYCLRVFDSMEKKNVISWTAMIECYIECQSLHEALGVFRLMQLSKHRPDSVTIARILSVCGQLKVQKLGKEVHAQALKKKLEPVPFVSAEIVKMYGNCGAVNKAMLAF</sequence>
<proteinExistence type="predicted"/>
<name>A0AAW2RWM1_SESRA</name>
<dbReference type="FunFam" id="1.25.40.10:FF:000285">
    <property type="entry name" value="Pentatricopeptide repeat-containing protein, chloroplastic"/>
    <property type="match status" value="1"/>
</dbReference>
<dbReference type="PANTHER" id="PTHR47926">
    <property type="entry name" value="PENTATRICOPEPTIDE REPEAT-CONTAINING PROTEIN"/>
    <property type="match status" value="1"/>
</dbReference>
<dbReference type="GO" id="GO:0009451">
    <property type="term" value="P:RNA modification"/>
    <property type="evidence" value="ECO:0007669"/>
    <property type="project" value="InterPro"/>
</dbReference>
<evidence type="ECO:0000256" key="2">
    <source>
        <dbReference type="PROSITE-ProRule" id="PRU00708"/>
    </source>
</evidence>
<dbReference type="EMBL" id="JACGWJ010000012">
    <property type="protein sequence ID" value="KAL0384625.1"/>
    <property type="molecule type" value="Genomic_DNA"/>
</dbReference>
<dbReference type="Pfam" id="PF13812">
    <property type="entry name" value="PPR_3"/>
    <property type="match status" value="1"/>
</dbReference>
<comment type="caution">
    <text evidence="3">The sequence shown here is derived from an EMBL/GenBank/DDBJ whole genome shotgun (WGS) entry which is preliminary data.</text>
</comment>
<organism evidence="3">
    <name type="scientific">Sesamum radiatum</name>
    <name type="common">Black benniseed</name>
    <dbReference type="NCBI Taxonomy" id="300843"/>
    <lineage>
        <taxon>Eukaryota</taxon>
        <taxon>Viridiplantae</taxon>
        <taxon>Streptophyta</taxon>
        <taxon>Embryophyta</taxon>
        <taxon>Tracheophyta</taxon>
        <taxon>Spermatophyta</taxon>
        <taxon>Magnoliopsida</taxon>
        <taxon>eudicotyledons</taxon>
        <taxon>Gunneridae</taxon>
        <taxon>Pentapetalae</taxon>
        <taxon>asterids</taxon>
        <taxon>lamiids</taxon>
        <taxon>Lamiales</taxon>
        <taxon>Pedaliaceae</taxon>
        <taxon>Sesamum</taxon>
    </lineage>
</organism>
<keyword evidence="1" id="KW-0677">Repeat</keyword>
<feature type="repeat" description="PPR" evidence="2">
    <location>
        <begin position="188"/>
        <end position="222"/>
    </location>
</feature>
<evidence type="ECO:0000313" key="3">
    <source>
        <dbReference type="EMBL" id="KAL0384625.1"/>
    </source>
</evidence>